<dbReference type="SUPFAM" id="SSF56349">
    <property type="entry name" value="DNA breaking-rejoining enzymes"/>
    <property type="match status" value="1"/>
</dbReference>
<evidence type="ECO:0000256" key="2">
    <source>
        <dbReference type="ARBA" id="ARBA00022908"/>
    </source>
</evidence>
<keyword evidence="4" id="KW-0233">DNA recombination</keyword>
<evidence type="ECO:0000256" key="3">
    <source>
        <dbReference type="ARBA" id="ARBA00023125"/>
    </source>
</evidence>
<dbReference type="InterPro" id="IPR050090">
    <property type="entry name" value="Tyrosine_recombinase_XerCD"/>
</dbReference>
<comment type="similarity">
    <text evidence="1">Belongs to the 'phage' integrase family.</text>
</comment>
<dbReference type="PANTHER" id="PTHR30349:SF41">
    <property type="entry name" value="INTEGRASE_RECOMBINASE PROTEIN MJ0367-RELATED"/>
    <property type="match status" value="1"/>
</dbReference>
<dbReference type="CDD" id="cd00397">
    <property type="entry name" value="DNA_BRE_C"/>
    <property type="match status" value="1"/>
</dbReference>
<proteinExistence type="inferred from homology"/>
<keyword evidence="7" id="KW-1185">Reference proteome</keyword>
<dbReference type="PANTHER" id="PTHR30349">
    <property type="entry name" value="PHAGE INTEGRASE-RELATED"/>
    <property type="match status" value="1"/>
</dbReference>
<evidence type="ECO:0000256" key="4">
    <source>
        <dbReference type="ARBA" id="ARBA00023172"/>
    </source>
</evidence>
<accession>A0ABW0PDQ4</accession>
<dbReference type="RefSeq" id="WP_379718099.1">
    <property type="nucleotide sequence ID" value="NZ_JBHSMS010000023.1"/>
</dbReference>
<gene>
    <name evidence="6" type="ORF">ACFPOU_05760</name>
</gene>
<reference evidence="7" key="1">
    <citation type="journal article" date="2019" name="Int. J. Syst. Evol. Microbiol.">
        <title>The Global Catalogue of Microorganisms (GCM) 10K type strain sequencing project: providing services to taxonomists for standard genome sequencing and annotation.</title>
        <authorList>
            <consortium name="The Broad Institute Genomics Platform"/>
            <consortium name="The Broad Institute Genome Sequencing Center for Infectious Disease"/>
            <person name="Wu L."/>
            <person name="Ma J."/>
        </authorList>
    </citation>
    <scope>NUCLEOTIDE SEQUENCE [LARGE SCALE GENOMIC DNA]</scope>
    <source>
        <strain evidence="7">CCUG 38813</strain>
    </source>
</reference>
<evidence type="ECO:0000259" key="5">
    <source>
        <dbReference type="PROSITE" id="PS51898"/>
    </source>
</evidence>
<dbReference type="PROSITE" id="PS51898">
    <property type="entry name" value="TYR_RECOMBINASE"/>
    <property type="match status" value="1"/>
</dbReference>
<dbReference type="InterPro" id="IPR013762">
    <property type="entry name" value="Integrase-like_cat_sf"/>
</dbReference>
<dbReference type="EMBL" id="JBHSMS010000023">
    <property type="protein sequence ID" value="MFC5510625.1"/>
    <property type="molecule type" value="Genomic_DNA"/>
</dbReference>
<dbReference type="InterPro" id="IPR011010">
    <property type="entry name" value="DNA_brk_join_enz"/>
</dbReference>
<comment type="caution">
    <text evidence="6">The sequence shown here is derived from an EMBL/GenBank/DDBJ whole genome shotgun (WGS) entry which is preliminary data.</text>
</comment>
<dbReference type="Gene3D" id="1.10.443.10">
    <property type="entry name" value="Intergrase catalytic core"/>
    <property type="match status" value="1"/>
</dbReference>
<evidence type="ECO:0000313" key="6">
    <source>
        <dbReference type="EMBL" id="MFC5510625.1"/>
    </source>
</evidence>
<keyword evidence="2" id="KW-0229">DNA integration</keyword>
<evidence type="ECO:0000256" key="1">
    <source>
        <dbReference type="ARBA" id="ARBA00008857"/>
    </source>
</evidence>
<name>A0ABW0PDQ4_9BURK</name>
<keyword evidence="3" id="KW-0238">DNA-binding</keyword>
<evidence type="ECO:0000313" key="7">
    <source>
        <dbReference type="Proteomes" id="UP001596031"/>
    </source>
</evidence>
<protein>
    <submittedName>
        <fullName evidence="6">Tyrosine-type recombinase/integrase</fullName>
    </submittedName>
</protein>
<dbReference type="InterPro" id="IPR002104">
    <property type="entry name" value="Integrase_catalytic"/>
</dbReference>
<organism evidence="6 7">
    <name type="scientific">Massilia jejuensis</name>
    <dbReference type="NCBI Taxonomy" id="648894"/>
    <lineage>
        <taxon>Bacteria</taxon>
        <taxon>Pseudomonadati</taxon>
        <taxon>Pseudomonadota</taxon>
        <taxon>Betaproteobacteria</taxon>
        <taxon>Burkholderiales</taxon>
        <taxon>Oxalobacteraceae</taxon>
        <taxon>Telluria group</taxon>
        <taxon>Massilia</taxon>
    </lineage>
</organism>
<dbReference type="Pfam" id="PF00589">
    <property type="entry name" value="Phage_integrase"/>
    <property type="match status" value="1"/>
</dbReference>
<feature type="domain" description="Tyr recombinase" evidence="5">
    <location>
        <begin position="191"/>
        <end position="413"/>
    </location>
</feature>
<sequence>MTRFIAKRIQFRNGERHSVLSRVGGLPVHEATLFLASFRTRGRAANTIHVVCTTLALVYRWLHEAKIDLLARLQSGQFLTAPEIHRLVDIAQYRADDLSEDTSTKSSKSKVIDLHRVRMRRKVTQPDRRPVGVANHATRLRYIISYLNFLAGYIAPGLPPDLKSQLLAESKQVLDILRAQVPTVSKRATLGDREGMSEADQNRLLAIIHPQSPNNPWKRGFVRDRNWLIVVLLLATGMRRGELLNIQLRDLKQREPKLDIIRRADESVDTRLIQPTPKTRERTIELRPSIMRAVWTHVALRREIKAARKHPYLLASEEGPALAYKTIDKIFADIRRACPGLEINLSSHVMRHTWNDRFSEQAEAMQLSEAVEEKARNEQQGWADNSKSAATYTRRYAARKGRELSLKLQEKLDVPD</sequence>
<dbReference type="Proteomes" id="UP001596031">
    <property type="component" value="Unassembled WGS sequence"/>
</dbReference>